<name>A0ABN9DFF9_9NEOB</name>
<evidence type="ECO:0000313" key="1">
    <source>
        <dbReference type="EMBL" id="CAI9570645.1"/>
    </source>
</evidence>
<dbReference type="EMBL" id="CATNWA010014339">
    <property type="protein sequence ID" value="CAI9570645.1"/>
    <property type="molecule type" value="Genomic_DNA"/>
</dbReference>
<reference evidence="1" key="1">
    <citation type="submission" date="2023-05" db="EMBL/GenBank/DDBJ databases">
        <authorList>
            <person name="Stuckert A."/>
        </authorList>
    </citation>
    <scope>NUCLEOTIDE SEQUENCE</scope>
</reference>
<feature type="non-terminal residue" evidence="1">
    <location>
        <position position="1"/>
    </location>
</feature>
<comment type="caution">
    <text evidence="1">The sequence shown here is derived from an EMBL/GenBank/DDBJ whole genome shotgun (WGS) entry which is preliminary data.</text>
</comment>
<dbReference type="Proteomes" id="UP001162483">
    <property type="component" value="Unassembled WGS sequence"/>
</dbReference>
<accession>A0ABN9DFF9</accession>
<proteinExistence type="predicted"/>
<gene>
    <name evidence="1" type="ORF">SPARVUS_LOCUS7128596</name>
</gene>
<organism evidence="1 2">
    <name type="scientific">Staurois parvus</name>
    <dbReference type="NCBI Taxonomy" id="386267"/>
    <lineage>
        <taxon>Eukaryota</taxon>
        <taxon>Metazoa</taxon>
        <taxon>Chordata</taxon>
        <taxon>Craniata</taxon>
        <taxon>Vertebrata</taxon>
        <taxon>Euteleostomi</taxon>
        <taxon>Amphibia</taxon>
        <taxon>Batrachia</taxon>
        <taxon>Anura</taxon>
        <taxon>Neobatrachia</taxon>
        <taxon>Ranoidea</taxon>
        <taxon>Ranidae</taxon>
        <taxon>Staurois</taxon>
    </lineage>
</organism>
<keyword evidence="2" id="KW-1185">Reference proteome</keyword>
<sequence length="51" mass="5665">LHFVQRSQASTILLATAQPRLVHRIARQRSVIQLSREHTESTCADPALPCG</sequence>
<protein>
    <submittedName>
        <fullName evidence="1">Uncharacterized protein</fullName>
    </submittedName>
</protein>
<evidence type="ECO:0000313" key="2">
    <source>
        <dbReference type="Proteomes" id="UP001162483"/>
    </source>
</evidence>